<accession>A0A9Q1L0T8</accession>
<dbReference type="Proteomes" id="UP001152561">
    <property type="component" value="Unassembled WGS sequence"/>
</dbReference>
<evidence type="ECO:0000313" key="2">
    <source>
        <dbReference type="EMBL" id="KAJ8526285.1"/>
    </source>
</evidence>
<proteinExistence type="predicted"/>
<feature type="domain" description="DExH18 N-terminal" evidence="1">
    <location>
        <begin position="64"/>
        <end position="98"/>
    </location>
</feature>
<evidence type="ECO:0000313" key="3">
    <source>
        <dbReference type="Proteomes" id="UP001152561"/>
    </source>
</evidence>
<dbReference type="InterPro" id="IPR056377">
    <property type="entry name" value="DExH18_N"/>
</dbReference>
<sequence>MVGNEDNDSEICELDVEENECDNGELGFEKRLNFVQIASRDPVEIYKELREATKCEKQTRADWDTLIEIFRCFAKSGWASNQALAVYIGASFFPTAAREKFLFPIFVEFCLEEFPDEIKN</sequence>
<comment type="caution">
    <text evidence="2">The sequence shown here is derived from an EMBL/GenBank/DDBJ whole genome shotgun (WGS) entry which is preliminary data.</text>
</comment>
<protein>
    <recommendedName>
        <fullName evidence="1">DExH18 N-terminal domain-containing protein</fullName>
    </recommendedName>
</protein>
<name>A0A9Q1L0T8_9SOLA</name>
<organism evidence="2 3">
    <name type="scientific">Anisodus acutangulus</name>
    <dbReference type="NCBI Taxonomy" id="402998"/>
    <lineage>
        <taxon>Eukaryota</taxon>
        <taxon>Viridiplantae</taxon>
        <taxon>Streptophyta</taxon>
        <taxon>Embryophyta</taxon>
        <taxon>Tracheophyta</taxon>
        <taxon>Spermatophyta</taxon>
        <taxon>Magnoliopsida</taxon>
        <taxon>eudicotyledons</taxon>
        <taxon>Gunneridae</taxon>
        <taxon>Pentapetalae</taxon>
        <taxon>asterids</taxon>
        <taxon>lamiids</taxon>
        <taxon>Solanales</taxon>
        <taxon>Solanaceae</taxon>
        <taxon>Solanoideae</taxon>
        <taxon>Hyoscyameae</taxon>
        <taxon>Anisodus</taxon>
    </lineage>
</organism>
<dbReference type="AlphaFoldDB" id="A0A9Q1L0T8"/>
<dbReference type="Pfam" id="PF23703">
    <property type="entry name" value="DExH18_N"/>
    <property type="match status" value="1"/>
</dbReference>
<evidence type="ECO:0000259" key="1">
    <source>
        <dbReference type="Pfam" id="PF23703"/>
    </source>
</evidence>
<reference evidence="3" key="1">
    <citation type="journal article" date="2023" name="Proc. Natl. Acad. Sci. U.S.A.">
        <title>Genomic and structural basis for evolution of tropane alkaloid biosynthesis.</title>
        <authorList>
            <person name="Wanga Y.-J."/>
            <person name="Taina T."/>
            <person name="Yua J.-Y."/>
            <person name="Lia J."/>
            <person name="Xua B."/>
            <person name="Chenc J."/>
            <person name="D'Auriad J.C."/>
            <person name="Huanga J.-P."/>
            <person name="Huanga S.-X."/>
        </authorList>
    </citation>
    <scope>NUCLEOTIDE SEQUENCE [LARGE SCALE GENOMIC DNA]</scope>
    <source>
        <strain evidence="3">cv. KIB-2019</strain>
    </source>
</reference>
<gene>
    <name evidence="2" type="ORF">K7X08_028762</name>
</gene>
<dbReference type="EMBL" id="JAJAGQ010000024">
    <property type="protein sequence ID" value="KAJ8526285.1"/>
    <property type="molecule type" value="Genomic_DNA"/>
</dbReference>
<keyword evidence="3" id="KW-1185">Reference proteome</keyword>